<keyword evidence="3" id="KW-1185">Reference proteome</keyword>
<feature type="domain" description="Dinitrogenase iron-molybdenum cofactor biosynthesis" evidence="1">
    <location>
        <begin position="165"/>
        <end position="252"/>
    </location>
</feature>
<dbReference type="RefSeq" id="WP_234949829.1">
    <property type="nucleotide sequence ID" value="NZ_CVTD020000009.1"/>
</dbReference>
<dbReference type="InterPro" id="IPR033913">
    <property type="entry name" value="MTH1175_dom"/>
</dbReference>
<proteinExistence type="predicted"/>
<organism evidence="2 3">
    <name type="scientific">Herbinix hemicellulosilytica</name>
    <dbReference type="NCBI Taxonomy" id="1564487"/>
    <lineage>
        <taxon>Bacteria</taxon>
        <taxon>Bacillati</taxon>
        <taxon>Bacillota</taxon>
        <taxon>Clostridia</taxon>
        <taxon>Lachnospirales</taxon>
        <taxon>Lachnospiraceae</taxon>
        <taxon>Herbinix</taxon>
    </lineage>
</organism>
<dbReference type="Gene3D" id="3.30.420.130">
    <property type="entry name" value="Dinitrogenase iron-molybdenum cofactor biosynthesis domain"/>
    <property type="match status" value="1"/>
</dbReference>
<reference evidence="2 3" key="1">
    <citation type="submission" date="2015-06" db="EMBL/GenBank/DDBJ databases">
        <authorList>
            <person name="Wibberg Daniel"/>
        </authorList>
    </citation>
    <scope>NUCLEOTIDE SEQUENCE [LARGE SCALE GENOMIC DNA]</scope>
    <source>
        <strain evidence="2 3">T3/55T</strain>
    </source>
</reference>
<dbReference type="PANTHER" id="PTHR42983:SF1">
    <property type="entry name" value="IRON-MOLYBDENUM PROTEIN"/>
    <property type="match status" value="1"/>
</dbReference>
<evidence type="ECO:0000313" key="3">
    <source>
        <dbReference type="Proteomes" id="UP000236497"/>
    </source>
</evidence>
<sequence length="274" mass="30173">MSAHSDLARELFRKGYNCSQSVFAAFCDETGLDMETALKIASSFGGGMGRLREVCGAVTGMFMVVGMKYGYTDPSSKNAKAEHYELVQDLAKQFENENGSIICRELLGISIKHDKPIPETRNDNYYKKRPCAELVEQAARILDEYILNKEWRRPAMIKIAVASENGMVTEHFGHCEGFIIFYTENNKIVKSETIANPGHKPGFLPNFLADRGVNVIISGGMGGGAVDIFNERNIEVIVGARGDAKAVVEAYLQGSLKSTGSVCHEHEHHDECGE</sequence>
<evidence type="ECO:0000259" key="1">
    <source>
        <dbReference type="Pfam" id="PF02579"/>
    </source>
</evidence>
<evidence type="ECO:0000313" key="2">
    <source>
        <dbReference type="EMBL" id="CRZ33881.1"/>
    </source>
</evidence>
<dbReference type="Pfam" id="PF09719">
    <property type="entry name" value="C_GCAxxG_C_C"/>
    <property type="match status" value="1"/>
</dbReference>
<dbReference type="NCBIfam" id="TIGR01909">
    <property type="entry name" value="C_GCAxxG_C_C"/>
    <property type="match status" value="1"/>
</dbReference>
<dbReference type="Proteomes" id="UP000236497">
    <property type="component" value="Unassembled WGS sequence"/>
</dbReference>
<dbReference type="AlphaFoldDB" id="A0A0H5SGE1"/>
<name>A0A0H5SGE1_HERHM</name>
<dbReference type="Pfam" id="PF02579">
    <property type="entry name" value="Nitro_FeMo-Co"/>
    <property type="match status" value="1"/>
</dbReference>
<dbReference type="InterPro" id="IPR036105">
    <property type="entry name" value="DiNase_FeMo-co_biosyn_sf"/>
</dbReference>
<dbReference type="InterPro" id="IPR010181">
    <property type="entry name" value="CGCAxxGCC_motif"/>
</dbReference>
<protein>
    <recommendedName>
        <fullName evidence="1">Dinitrogenase iron-molybdenum cofactor biosynthesis domain-containing protein</fullName>
    </recommendedName>
</protein>
<dbReference type="EMBL" id="CVTD020000009">
    <property type="protein sequence ID" value="CRZ33881.1"/>
    <property type="molecule type" value="Genomic_DNA"/>
</dbReference>
<dbReference type="SUPFAM" id="SSF53146">
    <property type="entry name" value="Nitrogenase accessory factor-like"/>
    <property type="match status" value="1"/>
</dbReference>
<dbReference type="InterPro" id="IPR003731">
    <property type="entry name" value="Di-Nase_FeMo-co_biosynth"/>
</dbReference>
<gene>
    <name evidence="2" type="ORF">HHT355_0677</name>
</gene>
<dbReference type="CDD" id="cd00851">
    <property type="entry name" value="MTH1175"/>
    <property type="match status" value="1"/>
</dbReference>
<dbReference type="PANTHER" id="PTHR42983">
    <property type="entry name" value="DINITROGENASE IRON-MOLYBDENUM COFACTOR PROTEIN-RELATED"/>
    <property type="match status" value="1"/>
</dbReference>
<accession>A0A0H5SGE1</accession>